<evidence type="ECO:0000313" key="2">
    <source>
        <dbReference type="Proteomes" id="UP001459714"/>
    </source>
</evidence>
<accession>A0ABU9K3R0</accession>
<dbReference type="RefSeq" id="WP_342020853.1">
    <property type="nucleotide sequence ID" value="NZ_CP150143.1"/>
</dbReference>
<comment type="caution">
    <text evidence="1">The sequence shown here is derived from an EMBL/GenBank/DDBJ whole genome shotgun (WGS) entry which is preliminary data.</text>
</comment>
<sequence length="287" mass="32644">MVDSYESNNEYFPNYKDQTIEFEDGSYVRKELGKLIFNDIFYQERLYDDVISDLSFFIRSDIKDVFQKDSLDNIDKNQAIETVKNTVKELGISSLGNVEVYALDFEGLSSQWEDFPTKSGESPRKWEKQDEAYLVVFPVVYDNVRITTKGYINEANLIPAIGSRIMGVVNKDGLIHLTCTGIYEVGKTVKENITAISVDTALEMVKNKYKDILLTDPIRISHIALEYVPTVSNNDGMAYQLVPVWVFTALQKATYNDPKKGEVEDDSEFTIMINAETGKEIRIGGEQ</sequence>
<gene>
    <name evidence="1" type="ORF">NST17_18730</name>
</gene>
<protein>
    <submittedName>
        <fullName evidence="1">DUF6034 family protein</fullName>
    </submittedName>
</protein>
<reference evidence="1 2" key="1">
    <citation type="submission" date="2024-03" db="EMBL/GenBank/DDBJ databases">
        <title>Bacilli Hybrid Assemblies.</title>
        <authorList>
            <person name="Kovac J."/>
        </authorList>
    </citation>
    <scope>NUCLEOTIDE SEQUENCE [LARGE SCALE GENOMIC DNA]</scope>
    <source>
        <strain evidence="1 2">FSL M8-0022</strain>
    </source>
</reference>
<dbReference type="EMBL" id="JBBYAK010000001">
    <property type="protein sequence ID" value="MEL3959194.1"/>
    <property type="molecule type" value="Genomic_DNA"/>
</dbReference>
<keyword evidence="2" id="KW-1185">Reference proteome</keyword>
<evidence type="ECO:0000313" key="1">
    <source>
        <dbReference type="EMBL" id="MEL3959194.1"/>
    </source>
</evidence>
<organism evidence="1 2">
    <name type="scientific">Caldifermentibacillus hisashii</name>
    <dbReference type="NCBI Taxonomy" id="996558"/>
    <lineage>
        <taxon>Bacteria</taxon>
        <taxon>Bacillati</taxon>
        <taxon>Bacillota</taxon>
        <taxon>Bacilli</taxon>
        <taxon>Bacillales</taxon>
        <taxon>Bacillaceae</taxon>
        <taxon>Caldifermentibacillus</taxon>
    </lineage>
</organism>
<name>A0ABU9K3R0_9BACI</name>
<proteinExistence type="predicted"/>
<dbReference type="Proteomes" id="UP001459714">
    <property type="component" value="Unassembled WGS sequence"/>
</dbReference>